<keyword evidence="1" id="KW-1133">Transmembrane helix</keyword>
<dbReference type="EMBL" id="FNCJ01000016">
    <property type="protein sequence ID" value="SDI01584.1"/>
    <property type="molecule type" value="Genomic_DNA"/>
</dbReference>
<feature type="transmembrane region" description="Helical" evidence="1">
    <location>
        <begin position="53"/>
        <end position="75"/>
    </location>
</feature>
<organism evidence="2 3">
    <name type="scientific">Paraburkholderia phenazinium</name>
    <dbReference type="NCBI Taxonomy" id="60549"/>
    <lineage>
        <taxon>Bacteria</taxon>
        <taxon>Pseudomonadati</taxon>
        <taxon>Pseudomonadota</taxon>
        <taxon>Betaproteobacteria</taxon>
        <taxon>Burkholderiales</taxon>
        <taxon>Burkholderiaceae</taxon>
        <taxon>Paraburkholderia</taxon>
    </lineage>
</organism>
<reference evidence="2 3" key="1">
    <citation type="submission" date="2016-10" db="EMBL/GenBank/DDBJ databases">
        <authorList>
            <person name="de Groot N.N."/>
        </authorList>
    </citation>
    <scope>NUCLEOTIDE SEQUENCE [LARGE SCALE GENOMIC DNA]</scope>
    <source>
        <strain evidence="2 3">LMG 2247</strain>
    </source>
</reference>
<evidence type="ECO:0000256" key="1">
    <source>
        <dbReference type="SAM" id="Phobius"/>
    </source>
</evidence>
<name>A0A1G8H4K8_9BURK</name>
<proteinExistence type="predicted"/>
<keyword evidence="1" id="KW-0812">Transmembrane</keyword>
<protein>
    <submittedName>
        <fullName evidence="2">Uncharacterized protein</fullName>
    </submittedName>
</protein>
<evidence type="ECO:0000313" key="2">
    <source>
        <dbReference type="EMBL" id="SDI01584.1"/>
    </source>
</evidence>
<dbReference type="Proteomes" id="UP000199706">
    <property type="component" value="Unassembled WGS sequence"/>
</dbReference>
<dbReference type="AlphaFoldDB" id="A0A1G8H4K8"/>
<sequence length="94" mass="10391">MKLKLTLADGWRRLHMRGSVMLSTALAAVSAFGPAIRDAWHNVPDDLKAIIPAHAQQAIAYAILFASIVAVRYTAIRRVPKEESREDADDGHQQ</sequence>
<dbReference type="Pfam" id="PF25612">
    <property type="entry name" value="DUF7940"/>
    <property type="match status" value="1"/>
</dbReference>
<accession>A0A1G8H4K8</accession>
<gene>
    <name evidence="2" type="ORF">SAMN05216466_1165</name>
</gene>
<evidence type="ECO:0000313" key="3">
    <source>
        <dbReference type="Proteomes" id="UP000199706"/>
    </source>
</evidence>
<dbReference type="RefSeq" id="WP_090689635.1">
    <property type="nucleotide sequence ID" value="NZ_FNCJ01000016.1"/>
</dbReference>
<dbReference type="InterPro" id="IPR057700">
    <property type="entry name" value="DUF7940"/>
</dbReference>
<dbReference type="OrthoDB" id="9102627at2"/>
<keyword evidence="1" id="KW-0472">Membrane</keyword>